<sequence length="32" mass="3555">LLVVENVRFYADAATSRDQNSLSRLSLFPNTG</sequence>
<organism evidence="1 2">
    <name type="scientific">Arabidopsis thaliana x Arabidopsis arenosa</name>
    <dbReference type="NCBI Taxonomy" id="1240361"/>
    <lineage>
        <taxon>Eukaryota</taxon>
        <taxon>Viridiplantae</taxon>
        <taxon>Streptophyta</taxon>
        <taxon>Embryophyta</taxon>
        <taxon>Tracheophyta</taxon>
        <taxon>Spermatophyta</taxon>
        <taxon>Magnoliopsida</taxon>
        <taxon>eudicotyledons</taxon>
        <taxon>Gunneridae</taxon>
        <taxon>Pentapetalae</taxon>
        <taxon>rosids</taxon>
        <taxon>malvids</taxon>
        <taxon>Brassicales</taxon>
        <taxon>Brassicaceae</taxon>
        <taxon>Camelineae</taxon>
        <taxon>Arabidopsis</taxon>
    </lineage>
</organism>
<dbReference type="EMBL" id="JAEFBK010000006">
    <property type="protein sequence ID" value="KAG7591680.1"/>
    <property type="molecule type" value="Genomic_DNA"/>
</dbReference>
<proteinExistence type="predicted"/>
<dbReference type="Proteomes" id="UP000694240">
    <property type="component" value="Chromosome 6"/>
</dbReference>
<evidence type="ECO:0000313" key="2">
    <source>
        <dbReference type="Proteomes" id="UP000694240"/>
    </source>
</evidence>
<evidence type="ECO:0000313" key="1">
    <source>
        <dbReference type="EMBL" id="KAG7591680.1"/>
    </source>
</evidence>
<gene>
    <name evidence="1" type="ORF">ISN45_Aa01g006820</name>
</gene>
<dbReference type="AlphaFoldDB" id="A0A8T2BZL7"/>
<accession>A0A8T2BZL7</accession>
<keyword evidence="2" id="KW-1185">Reference proteome</keyword>
<feature type="non-terminal residue" evidence="1">
    <location>
        <position position="1"/>
    </location>
</feature>
<comment type="caution">
    <text evidence="1">The sequence shown here is derived from an EMBL/GenBank/DDBJ whole genome shotgun (WGS) entry which is preliminary data.</text>
</comment>
<name>A0A8T2BZL7_9BRAS</name>
<reference evidence="1 2" key="1">
    <citation type="submission" date="2020-12" db="EMBL/GenBank/DDBJ databases">
        <title>Concerted genomic and epigenomic changes stabilize Arabidopsis allopolyploids.</title>
        <authorList>
            <person name="Chen Z."/>
        </authorList>
    </citation>
    <scope>NUCLEOTIDE SEQUENCE [LARGE SCALE GENOMIC DNA]</scope>
    <source>
        <strain evidence="1">Allo738</strain>
        <tissue evidence="1">Leaf</tissue>
    </source>
</reference>
<protein>
    <submittedName>
        <fullName evidence="1">Uncharacterized protein</fullName>
    </submittedName>
</protein>